<reference evidence="1 2" key="1">
    <citation type="submission" date="2018-05" db="EMBL/GenBank/DDBJ databases">
        <title>A metagenomic window into the 2 km-deep terrestrial subsurface aquifer revealed taxonomically and functionally diverse microbial community comprising novel uncultured bacterial lineages.</title>
        <authorList>
            <person name="Kadnikov V.V."/>
            <person name="Mardanov A.V."/>
            <person name="Beletsky A.V."/>
            <person name="Banks D."/>
            <person name="Pimenov N.V."/>
            <person name="Frank Y.A."/>
            <person name="Karnachuk O.V."/>
            <person name="Ravin N.V."/>
        </authorList>
    </citation>
    <scope>NUCLEOTIDE SEQUENCE [LARGE SCALE GENOMIC DNA]</scope>
    <source>
        <strain evidence="1">BY</strain>
    </source>
</reference>
<evidence type="ECO:0000313" key="2">
    <source>
        <dbReference type="Proteomes" id="UP000262583"/>
    </source>
</evidence>
<dbReference type="AlphaFoldDB" id="A0A2Z4Y2G3"/>
<dbReference type="EMBL" id="CP030759">
    <property type="protein sequence ID" value="AXA35096.1"/>
    <property type="molecule type" value="Genomic_DNA"/>
</dbReference>
<dbReference type="KEGG" id="schv:BRCON_0319"/>
<evidence type="ECO:0000313" key="1">
    <source>
        <dbReference type="EMBL" id="AXA35096.1"/>
    </source>
</evidence>
<dbReference type="Proteomes" id="UP000262583">
    <property type="component" value="Chromosome"/>
</dbReference>
<protein>
    <submittedName>
        <fullName evidence="1">Uncharacterized protein</fullName>
    </submittedName>
</protein>
<gene>
    <name evidence="1" type="ORF">BRCON_0319</name>
</gene>
<accession>A0A2Z4Y2G3</accession>
<organism evidence="1 2">
    <name type="scientific">Sumerlaea chitinivorans</name>
    <dbReference type="NCBI Taxonomy" id="2250252"/>
    <lineage>
        <taxon>Bacteria</taxon>
        <taxon>Candidatus Sumerlaeota</taxon>
        <taxon>Candidatus Sumerlaeia</taxon>
        <taxon>Candidatus Sumerlaeales</taxon>
        <taxon>Candidatus Sumerlaeaceae</taxon>
        <taxon>Candidatus Sumerlaea</taxon>
    </lineage>
</organism>
<name>A0A2Z4Y2G3_SUMC1</name>
<sequence>MKKRVGAIASLRILLFPFRDTCRSHEHWQATKAPWATGKVISVFRTICYELLCPS</sequence>
<proteinExistence type="predicted"/>